<protein>
    <submittedName>
        <fullName evidence="1">Uncharacterized protein</fullName>
    </submittedName>
</protein>
<evidence type="ECO:0000313" key="1">
    <source>
        <dbReference type="EMBL" id="CAB4129647.1"/>
    </source>
</evidence>
<organism evidence="1">
    <name type="scientific">uncultured Caudovirales phage</name>
    <dbReference type="NCBI Taxonomy" id="2100421"/>
    <lineage>
        <taxon>Viruses</taxon>
        <taxon>Duplodnaviria</taxon>
        <taxon>Heunggongvirae</taxon>
        <taxon>Uroviricota</taxon>
        <taxon>Caudoviricetes</taxon>
        <taxon>Peduoviridae</taxon>
        <taxon>Maltschvirus</taxon>
        <taxon>Maltschvirus maltsch</taxon>
    </lineage>
</organism>
<accession>A0A6J5L9F8</accession>
<proteinExistence type="predicted"/>
<dbReference type="EMBL" id="LR796235">
    <property type="protein sequence ID" value="CAB4129647.1"/>
    <property type="molecule type" value="Genomic_DNA"/>
</dbReference>
<gene>
    <name evidence="1" type="ORF">UFOVP117_54</name>
</gene>
<name>A0A6J5L9F8_9CAUD</name>
<sequence length="380" mass="43115">MNKYKILNTNKNFQLQVNIPTTWDFANRGDLIDDYESIVAKEMVGVPQNFEMARFSRKPILNSNSELSTSVTYKFYFADYTQNTLTPNALAPTWYNSYELGNTFTPEELRTNAKSVQKSFFKVDLYDSKDARTQKNYLTLILNGSLSLPTEVVTSSSTTTTTITYKCSTFSLFANKAKGIRYTNCCNTSSFVEADSFFGEICVSDGTNITVFYDGGLTTVIPTQEGTYIGNGNNSIVLTYISGCTCVNADGTETNVIINTTTNTTITGVVQSLAPTFELDHIGLKESYFIYWFKDFNILKLNKLYMRVKFFNGKTGEFTTFTTQKQTNINTNNPFRVNNDYFYREVTFDFVNYLYDIKGSGKSLSIMDWYEYINPPKNNG</sequence>
<reference evidence="1" key="1">
    <citation type="submission" date="2020-04" db="EMBL/GenBank/DDBJ databases">
        <authorList>
            <person name="Chiriac C."/>
            <person name="Salcher M."/>
            <person name="Ghai R."/>
            <person name="Kavagutti S V."/>
        </authorList>
    </citation>
    <scope>NUCLEOTIDE SEQUENCE</scope>
</reference>